<dbReference type="Proteomes" id="UP000185557">
    <property type="component" value="Unassembled WGS sequence"/>
</dbReference>
<keyword evidence="2" id="KW-1185">Reference proteome</keyword>
<name>A0A1U7J6E2_9CYAN</name>
<dbReference type="InterPro" id="IPR021336">
    <property type="entry name" value="DUF2949"/>
</dbReference>
<gene>
    <name evidence="1" type="ORF">NIES30_09740</name>
</gene>
<protein>
    <submittedName>
        <fullName evidence="1">DUF2949 domain-containing protein</fullName>
    </submittedName>
</protein>
<evidence type="ECO:0000313" key="2">
    <source>
        <dbReference type="Proteomes" id="UP000185557"/>
    </source>
</evidence>
<dbReference type="RefSeq" id="WP_073608419.1">
    <property type="nucleotide sequence ID" value="NZ_MRCG01000006.1"/>
</dbReference>
<reference evidence="1 2" key="1">
    <citation type="submission" date="2016-11" db="EMBL/GenBank/DDBJ databases">
        <title>Draft Genome Sequences of Nine Cyanobacterial Strains from Diverse Habitats.</title>
        <authorList>
            <person name="Zhu T."/>
            <person name="Hou S."/>
            <person name="Lu X."/>
            <person name="Hess W.R."/>
        </authorList>
    </citation>
    <scope>NUCLEOTIDE SEQUENCE [LARGE SCALE GENOMIC DNA]</scope>
    <source>
        <strain evidence="1 2">NIES-30</strain>
    </source>
</reference>
<proteinExistence type="predicted"/>
<evidence type="ECO:0000313" key="1">
    <source>
        <dbReference type="EMBL" id="OKH48492.1"/>
    </source>
</evidence>
<dbReference type="EMBL" id="MRCG01000006">
    <property type="protein sequence ID" value="OKH48492.1"/>
    <property type="molecule type" value="Genomic_DNA"/>
</dbReference>
<organism evidence="1 2">
    <name type="scientific">Phormidium tenue NIES-30</name>
    <dbReference type="NCBI Taxonomy" id="549789"/>
    <lineage>
        <taxon>Bacteria</taxon>
        <taxon>Bacillati</taxon>
        <taxon>Cyanobacteriota</taxon>
        <taxon>Cyanophyceae</taxon>
        <taxon>Oscillatoriophycideae</taxon>
        <taxon>Oscillatoriales</taxon>
        <taxon>Oscillatoriaceae</taxon>
        <taxon>Phormidium</taxon>
    </lineage>
</organism>
<comment type="caution">
    <text evidence="1">The sequence shown here is derived from an EMBL/GenBank/DDBJ whole genome shotgun (WGS) entry which is preliminary data.</text>
</comment>
<dbReference type="OrthoDB" id="433602at2"/>
<dbReference type="STRING" id="549789.NIES30_09740"/>
<dbReference type="AlphaFoldDB" id="A0A1U7J6E2"/>
<accession>A0A1U7J6E2</accession>
<dbReference type="Pfam" id="PF11165">
    <property type="entry name" value="DUF2949"/>
    <property type="match status" value="1"/>
</dbReference>
<sequence>MSKHERLLEFLQGDLALSANSIELGLRQSQGTPSLLPMVLYQYGFVTTHELGRIFSWLETA</sequence>